<protein>
    <submittedName>
        <fullName evidence="1">Uncharacterized protein</fullName>
    </submittedName>
</protein>
<sequence length="135" mass="14546">MTSTAEHHTPEPAGSKERELAYAASEAVRDINHRTISSPAIPAPQIYEVLGDLKTLGYGLEQALRQLARSLASSMSVYALYEEDGGNPEESIAYAMDSMRVAAGHASRLGEVLDSAQCDISRQGFYPPSTTLETT</sequence>
<accession>A0ABN3MEW2</accession>
<dbReference type="RefSeq" id="WP_344257214.1">
    <property type="nucleotide sequence ID" value="NZ_BAAARE010000030.1"/>
</dbReference>
<dbReference type="EMBL" id="BAAARE010000030">
    <property type="protein sequence ID" value="GAA2500562.1"/>
    <property type="molecule type" value="Genomic_DNA"/>
</dbReference>
<evidence type="ECO:0000313" key="2">
    <source>
        <dbReference type="Proteomes" id="UP001500730"/>
    </source>
</evidence>
<name>A0ABN3MEW2_9MICO</name>
<evidence type="ECO:0000313" key="1">
    <source>
        <dbReference type="EMBL" id="GAA2500562.1"/>
    </source>
</evidence>
<comment type="caution">
    <text evidence="1">The sequence shown here is derived from an EMBL/GenBank/DDBJ whole genome shotgun (WGS) entry which is preliminary data.</text>
</comment>
<proteinExistence type="predicted"/>
<reference evidence="1 2" key="1">
    <citation type="journal article" date="2019" name="Int. J. Syst. Evol. Microbiol.">
        <title>The Global Catalogue of Microorganisms (GCM) 10K type strain sequencing project: providing services to taxonomists for standard genome sequencing and annotation.</title>
        <authorList>
            <consortium name="The Broad Institute Genomics Platform"/>
            <consortium name="The Broad Institute Genome Sequencing Center for Infectious Disease"/>
            <person name="Wu L."/>
            <person name="Ma J."/>
        </authorList>
    </citation>
    <scope>NUCLEOTIDE SEQUENCE [LARGE SCALE GENOMIC DNA]</scope>
    <source>
        <strain evidence="1 2">JCM 16259</strain>
    </source>
</reference>
<gene>
    <name evidence="1" type="ORF">GCM10009858_43580</name>
</gene>
<organism evidence="1 2">
    <name type="scientific">Terrabacter carboxydivorans</name>
    <dbReference type="NCBI Taxonomy" id="619730"/>
    <lineage>
        <taxon>Bacteria</taxon>
        <taxon>Bacillati</taxon>
        <taxon>Actinomycetota</taxon>
        <taxon>Actinomycetes</taxon>
        <taxon>Micrococcales</taxon>
        <taxon>Intrasporangiaceae</taxon>
        <taxon>Terrabacter</taxon>
    </lineage>
</organism>
<keyword evidence="2" id="KW-1185">Reference proteome</keyword>
<dbReference type="Proteomes" id="UP001500730">
    <property type="component" value="Unassembled WGS sequence"/>
</dbReference>